<sequence length="125" mass="14650">MEASGTDLQWYDFNSRCTLKKLLKAIRNIQPGLLSQQVILLHDKSRPHVSLDALTTKHKCRWEVLEHPAYYADLLPSDCRILSLLKKSLQEKRFHTYDEMKQAVHNFRKQPQSFYTKGVGLLPKR</sequence>
<reference evidence="1" key="1">
    <citation type="submission" date="2020-08" db="EMBL/GenBank/DDBJ databases">
        <title>Multicomponent nature underlies the extraordinary mechanical properties of spider dragline silk.</title>
        <authorList>
            <person name="Kono N."/>
            <person name="Nakamura H."/>
            <person name="Mori M."/>
            <person name="Yoshida Y."/>
            <person name="Ohtoshi R."/>
            <person name="Malay A.D."/>
            <person name="Moran D.A.P."/>
            <person name="Tomita M."/>
            <person name="Numata K."/>
            <person name="Arakawa K."/>
        </authorList>
    </citation>
    <scope>NUCLEOTIDE SEQUENCE</scope>
</reference>
<dbReference type="EMBL" id="BMAW01087110">
    <property type="protein sequence ID" value="GFU50111.1"/>
    <property type="molecule type" value="Genomic_DNA"/>
</dbReference>
<organism evidence="1 2">
    <name type="scientific">Nephila pilipes</name>
    <name type="common">Giant wood spider</name>
    <name type="synonym">Nephila maculata</name>
    <dbReference type="NCBI Taxonomy" id="299642"/>
    <lineage>
        <taxon>Eukaryota</taxon>
        <taxon>Metazoa</taxon>
        <taxon>Ecdysozoa</taxon>
        <taxon>Arthropoda</taxon>
        <taxon>Chelicerata</taxon>
        <taxon>Arachnida</taxon>
        <taxon>Araneae</taxon>
        <taxon>Araneomorphae</taxon>
        <taxon>Entelegynae</taxon>
        <taxon>Araneoidea</taxon>
        <taxon>Nephilidae</taxon>
        <taxon>Nephila</taxon>
    </lineage>
</organism>
<dbReference type="InterPro" id="IPR052709">
    <property type="entry name" value="Transposase-MT_Hybrid"/>
</dbReference>
<keyword evidence="2" id="KW-1185">Reference proteome</keyword>
<evidence type="ECO:0000313" key="1">
    <source>
        <dbReference type="EMBL" id="GFU50111.1"/>
    </source>
</evidence>
<dbReference type="PANTHER" id="PTHR46060:SF1">
    <property type="entry name" value="MARINER MOS1 TRANSPOSASE-LIKE PROTEIN"/>
    <property type="match status" value="1"/>
</dbReference>
<dbReference type="GO" id="GO:0003676">
    <property type="term" value="F:nucleic acid binding"/>
    <property type="evidence" value="ECO:0007669"/>
    <property type="project" value="InterPro"/>
</dbReference>
<dbReference type="AlphaFoldDB" id="A0A8X6UW15"/>
<evidence type="ECO:0000313" key="2">
    <source>
        <dbReference type="Proteomes" id="UP000887013"/>
    </source>
</evidence>
<dbReference type="PANTHER" id="PTHR46060">
    <property type="entry name" value="MARINER MOS1 TRANSPOSASE-LIKE PROTEIN"/>
    <property type="match status" value="1"/>
</dbReference>
<gene>
    <name evidence="1" type="primary">SETMAR_116</name>
    <name evidence="1" type="ORF">NPIL_629901</name>
</gene>
<comment type="caution">
    <text evidence="1">The sequence shown here is derived from an EMBL/GenBank/DDBJ whole genome shotgun (WGS) entry which is preliminary data.</text>
</comment>
<name>A0A8X6UW15_NEPPI</name>
<proteinExistence type="predicted"/>
<accession>A0A8X6UW15</accession>
<dbReference type="InterPro" id="IPR036397">
    <property type="entry name" value="RNaseH_sf"/>
</dbReference>
<dbReference type="Gene3D" id="3.30.420.10">
    <property type="entry name" value="Ribonuclease H-like superfamily/Ribonuclease H"/>
    <property type="match status" value="1"/>
</dbReference>
<dbReference type="OrthoDB" id="6660388at2759"/>
<dbReference type="Proteomes" id="UP000887013">
    <property type="component" value="Unassembled WGS sequence"/>
</dbReference>
<protein>
    <submittedName>
        <fullName evidence="1">Histone-lysine N-methyltransferase SETMAR</fullName>
    </submittedName>
</protein>